<proteinExistence type="inferred from homology"/>
<keyword evidence="9" id="KW-1185">Reference proteome</keyword>
<name>A0A9P1BH16_9DINO</name>
<dbReference type="EMBL" id="CAMXCT020000060">
    <property type="protein sequence ID" value="CAL1126621.1"/>
    <property type="molecule type" value="Genomic_DNA"/>
</dbReference>
<feature type="coiled-coil region" evidence="5">
    <location>
        <begin position="478"/>
        <end position="543"/>
    </location>
</feature>
<evidence type="ECO:0000256" key="3">
    <source>
        <dbReference type="ARBA" id="ARBA00023134"/>
    </source>
</evidence>
<evidence type="ECO:0000313" key="9">
    <source>
        <dbReference type="Proteomes" id="UP001152797"/>
    </source>
</evidence>
<evidence type="ECO:0000256" key="2">
    <source>
        <dbReference type="ARBA" id="ARBA00022801"/>
    </source>
</evidence>
<evidence type="ECO:0000256" key="5">
    <source>
        <dbReference type="SAM" id="Coils"/>
    </source>
</evidence>
<reference evidence="8" key="2">
    <citation type="submission" date="2024-04" db="EMBL/GenBank/DDBJ databases">
        <authorList>
            <person name="Chen Y."/>
            <person name="Shah S."/>
            <person name="Dougan E. K."/>
            <person name="Thang M."/>
            <person name="Chan C."/>
        </authorList>
    </citation>
    <scope>NUCLEOTIDE SEQUENCE [LARGE SCALE GENOMIC DNA]</scope>
</reference>
<evidence type="ECO:0000313" key="7">
    <source>
        <dbReference type="EMBL" id="CAI3973246.1"/>
    </source>
</evidence>
<dbReference type="Proteomes" id="UP001152797">
    <property type="component" value="Unassembled WGS sequence"/>
</dbReference>
<dbReference type="InterPro" id="IPR003191">
    <property type="entry name" value="Guanylate-bd/ATL_C"/>
</dbReference>
<dbReference type="PROSITE" id="PS51715">
    <property type="entry name" value="G_GB1_RHD3"/>
    <property type="match status" value="1"/>
</dbReference>
<dbReference type="Pfam" id="PF02841">
    <property type="entry name" value="GBP_C"/>
    <property type="match status" value="1"/>
</dbReference>
<dbReference type="InterPro" id="IPR027417">
    <property type="entry name" value="P-loop_NTPase"/>
</dbReference>
<comment type="caution">
    <text evidence="7">The sequence shown here is derived from an EMBL/GenBank/DDBJ whole genome shotgun (WGS) entry which is preliminary data.</text>
</comment>
<dbReference type="PANTHER" id="PTHR10751">
    <property type="entry name" value="GUANYLATE BINDING PROTEIN"/>
    <property type="match status" value="1"/>
</dbReference>
<dbReference type="InterPro" id="IPR036543">
    <property type="entry name" value="Guanylate-bd_C_sf"/>
</dbReference>
<evidence type="ECO:0000259" key="6">
    <source>
        <dbReference type="PROSITE" id="PS51715"/>
    </source>
</evidence>
<organism evidence="7">
    <name type="scientific">Cladocopium goreaui</name>
    <dbReference type="NCBI Taxonomy" id="2562237"/>
    <lineage>
        <taxon>Eukaryota</taxon>
        <taxon>Sar</taxon>
        <taxon>Alveolata</taxon>
        <taxon>Dinophyceae</taxon>
        <taxon>Suessiales</taxon>
        <taxon>Symbiodiniaceae</taxon>
        <taxon>Cladocopium</taxon>
    </lineage>
</organism>
<evidence type="ECO:0000256" key="4">
    <source>
        <dbReference type="PROSITE-ProRule" id="PRU01052"/>
    </source>
</evidence>
<evidence type="ECO:0000256" key="1">
    <source>
        <dbReference type="ARBA" id="ARBA00022741"/>
    </source>
</evidence>
<keyword evidence="2" id="KW-0378">Hydrolase</keyword>
<reference evidence="7" key="1">
    <citation type="submission" date="2022-10" db="EMBL/GenBank/DDBJ databases">
        <authorList>
            <person name="Chen Y."/>
            <person name="Dougan E. K."/>
            <person name="Chan C."/>
            <person name="Rhodes N."/>
            <person name="Thang M."/>
        </authorList>
    </citation>
    <scope>NUCLEOTIDE SEQUENCE</scope>
</reference>
<dbReference type="Gene3D" id="1.20.1000.10">
    <property type="entry name" value="Guanylate-binding protein, C-terminal domain"/>
    <property type="match status" value="1"/>
</dbReference>
<feature type="coiled-coil region" evidence="5">
    <location>
        <begin position="623"/>
        <end position="707"/>
    </location>
</feature>
<dbReference type="Pfam" id="PF02263">
    <property type="entry name" value="GBP"/>
    <property type="match status" value="1"/>
</dbReference>
<evidence type="ECO:0000313" key="8">
    <source>
        <dbReference type="EMBL" id="CAL1126621.1"/>
    </source>
</evidence>
<dbReference type="AlphaFoldDB" id="A0A9P1BH16"/>
<dbReference type="GO" id="GO:0005525">
    <property type="term" value="F:GTP binding"/>
    <property type="evidence" value="ECO:0007669"/>
    <property type="project" value="UniProtKB-KW"/>
</dbReference>
<dbReference type="GO" id="GO:0003924">
    <property type="term" value="F:GTPase activity"/>
    <property type="evidence" value="ECO:0007669"/>
    <property type="project" value="InterPro"/>
</dbReference>
<dbReference type="CDD" id="cd01851">
    <property type="entry name" value="GBP"/>
    <property type="match status" value="1"/>
</dbReference>
<comment type="similarity">
    <text evidence="4">Belongs to the TRAFAC class dynamin-like GTPase superfamily. GB1/RHD3 GTPase family.</text>
</comment>
<keyword evidence="5" id="KW-0175">Coiled coil</keyword>
<dbReference type="InterPro" id="IPR030386">
    <property type="entry name" value="G_GB1_RHD3_dom"/>
</dbReference>
<accession>A0A9P1BH16</accession>
<keyword evidence="3" id="KW-0342">GTP-binding</keyword>
<protein>
    <recommendedName>
        <fullName evidence="6">GB1/RHD3-type G domain-containing protein</fullName>
    </recommendedName>
</protein>
<keyword evidence="1" id="KW-0547">Nucleotide-binding</keyword>
<dbReference type="OrthoDB" id="2135133at2759"/>
<dbReference type="SUPFAM" id="SSF48340">
    <property type="entry name" value="Interferon-induced guanylate-binding protein 1 (GBP1), C-terminal domain"/>
    <property type="match status" value="1"/>
</dbReference>
<sequence length="744" mass="85808">MAEATAGAYYSGPLQLIQIDEDGKCHLQENAVAILNQIPGRLAVVGIAGLYRTGKSFLLNRLLGLQDGFEIGPSVNPCTKGLWIWGQPVQLAPDYYCILIDTEGLGSTQRSASCDMQILSLCILLSSYFIYNSIGAIDEQAIDELHLVLNLATHIHVKSRRKNEEEKRADLSQYFPIFLWVLRDFHLTLQDEEGAAITEKEYLERALRLVPGQEEKNQLREVIKELFRERDCVTIVRPVADEAELRNIQNVEYEKLRPQFRTQVEAFVKKVYTNLKPKKIDGAVVSGSMFVDLAAEYCKAINSSVVPTIHTAWASAIQHQLRLSLRDAVQAYRTKMNEHAMQHLPMSEDKLRDLHKVAKAEALKILLATKLDSDPRFRESRSQFATRVKQLFEHVRMENSNVSQRQCDKIARELFKSIEQKLQAKGTYQGFNDLLSDWEQLKQLYLQKSAGPSKLEVLSGWLNQQLLQAAQRLWEEFELAMEERKSQLRQQLAESEARMLQVKAPDEAQRQWLSERLDLERRLDEAKRNAESVSQKAAREKAQLLDSERTLREQMKIMQDRLNSERRVPALETTPSMASTTNSEIQNLKDSVVAMVSELRSKELQRNQMQLQVEHDKQMMSLERRFQKQLQEARSRSEQLLEKLRQSYDAEVDTLKRSQSELRDQNKDLEHKLSYAQQESKLLNRHLHESEEARRIQQRQVEVAQQQSQLLLGALERLGAGKDSDEKELLTAEDFLIWSKCQKN</sequence>
<dbReference type="InterPro" id="IPR015894">
    <property type="entry name" value="Guanylate-bd_N"/>
</dbReference>
<dbReference type="SUPFAM" id="SSF52540">
    <property type="entry name" value="P-loop containing nucleoside triphosphate hydrolases"/>
    <property type="match status" value="1"/>
</dbReference>
<dbReference type="EMBL" id="CAMXCT010000060">
    <property type="protein sequence ID" value="CAI3973246.1"/>
    <property type="molecule type" value="Genomic_DNA"/>
</dbReference>
<gene>
    <name evidence="7" type="ORF">C1SCF055_LOCUS1766</name>
</gene>
<feature type="domain" description="GB1/RHD3-type G" evidence="6">
    <location>
        <begin position="39"/>
        <end position="276"/>
    </location>
</feature>
<dbReference type="EMBL" id="CAMXCT030000060">
    <property type="protein sequence ID" value="CAL4760558.1"/>
    <property type="molecule type" value="Genomic_DNA"/>
</dbReference>
<dbReference type="Gene3D" id="3.40.50.300">
    <property type="entry name" value="P-loop containing nucleotide triphosphate hydrolases"/>
    <property type="match status" value="1"/>
</dbReference>